<comment type="caution">
    <text evidence="3">The sequence shown here is derived from an EMBL/GenBank/DDBJ whole genome shotgun (WGS) entry which is preliminary data.</text>
</comment>
<protein>
    <recommendedName>
        <fullName evidence="5">Integral membrane protein</fullName>
    </recommendedName>
</protein>
<feature type="region of interest" description="Disordered" evidence="1">
    <location>
        <begin position="425"/>
        <end position="530"/>
    </location>
</feature>
<keyword evidence="2" id="KW-1133">Transmembrane helix</keyword>
<reference evidence="3 4" key="1">
    <citation type="journal article" date="2019" name="Int. J. Syst. Evol. Microbiol.">
        <title>The Global Catalogue of Microorganisms (GCM) 10K type strain sequencing project: providing services to taxonomists for standard genome sequencing and annotation.</title>
        <authorList>
            <consortium name="The Broad Institute Genomics Platform"/>
            <consortium name="The Broad Institute Genome Sequencing Center for Infectious Disease"/>
            <person name="Wu L."/>
            <person name="Ma J."/>
        </authorList>
    </citation>
    <scope>NUCLEOTIDE SEQUENCE [LARGE SCALE GENOMIC DNA]</scope>
    <source>
        <strain evidence="3 4">JCM 16026</strain>
    </source>
</reference>
<feature type="transmembrane region" description="Helical" evidence="2">
    <location>
        <begin position="235"/>
        <end position="257"/>
    </location>
</feature>
<dbReference type="InterPro" id="IPR045931">
    <property type="entry name" value="DUF6350"/>
</dbReference>
<organism evidence="3 4">
    <name type="scientific">Agrococcus versicolor</name>
    <dbReference type="NCBI Taxonomy" id="501482"/>
    <lineage>
        <taxon>Bacteria</taxon>
        <taxon>Bacillati</taxon>
        <taxon>Actinomycetota</taxon>
        <taxon>Actinomycetes</taxon>
        <taxon>Micrococcales</taxon>
        <taxon>Microbacteriaceae</taxon>
        <taxon>Agrococcus</taxon>
    </lineage>
</organism>
<feature type="transmembrane region" description="Helical" evidence="2">
    <location>
        <begin position="80"/>
        <end position="100"/>
    </location>
</feature>
<dbReference type="EMBL" id="BAAAQT010000006">
    <property type="protein sequence ID" value="GAA2173847.1"/>
    <property type="molecule type" value="Genomic_DNA"/>
</dbReference>
<sequence length="530" mass="52973">MRRLSSFLLQAVESASIALATLLTTLVPAFVAFAVGGLAGDGAVPWRVAVDVWLLGHGADLGITLGDAAVAAVGTDAASAPFVVGIGAWGIGLLTVLLAARSGMRLARTPAPAWGLVGGVLATAAVGAGLALSAQHPAAAPNVVHAAVGPALCMLVGLAIGALWESRDVVGSAASWMAIDRGAVPLVAASLRAGLAAATAFVGLGAVLLAVTLIARQADVILLFEALQPDHLGVVVVWLVQLALLPTAIVWSTAWMLGPGFAIGAGSSVSPLGTDLGPVPTLPLLGAVVPGVQPWSLVIVVAPLVAAIAVGAVVRQRATLRRWWESVAVALGGGIVAGLVLAGLAAIASGGIGPGRLDEAGPTWWLMGAIGAGIAAVGLAVGLLAGPREADALDDDRDGRDEDEDGDVVDDASLDVAALAAAARARGEQATGRVPTLADEREAATPVVPLDADAQETAPVDPIERDAQETASVSPADRDAQETAPVAPLERDAQETAPVDPIGEDAPSTTDADRDVDRSDDAADDAPGRR</sequence>
<keyword evidence="2" id="KW-0812">Transmembrane</keyword>
<feature type="transmembrane region" description="Helical" evidence="2">
    <location>
        <begin position="326"/>
        <end position="352"/>
    </location>
</feature>
<gene>
    <name evidence="3" type="ORF">GCM10009846_17440</name>
</gene>
<dbReference type="Pfam" id="PF19877">
    <property type="entry name" value="DUF6350"/>
    <property type="match status" value="1"/>
</dbReference>
<keyword evidence="4" id="KW-1185">Reference proteome</keyword>
<feature type="transmembrane region" description="Helical" evidence="2">
    <location>
        <begin position="144"/>
        <end position="164"/>
    </location>
</feature>
<evidence type="ECO:0000256" key="1">
    <source>
        <dbReference type="SAM" id="MobiDB-lite"/>
    </source>
</evidence>
<name>A0ABN3ARE2_9MICO</name>
<dbReference type="Proteomes" id="UP001501599">
    <property type="component" value="Unassembled WGS sequence"/>
</dbReference>
<evidence type="ECO:0000256" key="2">
    <source>
        <dbReference type="SAM" id="Phobius"/>
    </source>
</evidence>
<dbReference type="RefSeq" id="WP_344342729.1">
    <property type="nucleotide sequence ID" value="NZ_BAAAQT010000006.1"/>
</dbReference>
<proteinExistence type="predicted"/>
<accession>A0ABN3ARE2</accession>
<feature type="transmembrane region" description="Helical" evidence="2">
    <location>
        <begin position="112"/>
        <end position="132"/>
    </location>
</feature>
<evidence type="ECO:0000313" key="3">
    <source>
        <dbReference type="EMBL" id="GAA2173847.1"/>
    </source>
</evidence>
<feature type="compositionally biased region" description="Basic and acidic residues" evidence="1">
    <location>
        <begin position="511"/>
        <end position="530"/>
    </location>
</feature>
<keyword evidence="2" id="KW-0472">Membrane</keyword>
<feature type="transmembrane region" description="Helical" evidence="2">
    <location>
        <begin position="184"/>
        <end position="215"/>
    </location>
</feature>
<feature type="transmembrane region" description="Helical" evidence="2">
    <location>
        <begin position="364"/>
        <end position="385"/>
    </location>
</feature>
<feature type="transmembrane region" description="Helical" evidence="2">
    <location>
        <begin position="295"/>
        <end position="314"/>
    </location>
</feature>
<evidence type="ECO:0000313" key="4">
    <source>
        <dbReference type="Proteomes" id="UP001501599"/>
    </source>
</evidence>
<evidence type="ECO:0008006" key="5">
    <source>
        <dbReference type="Google" id="ProtNLM"/>
    </source>
</evidence>